<dbReference type="GO" id="GO:1990281">
    <property type="term" value="C:efflux pump complex"/>
    <property type="evidence" value="ECO:0007669"/>
    <property type="project" value="TreeGrafter"/>
</dbReference>
<keyword evidence="4" id="KW-1134">Transmembrane beta strand</keyword>
<keyword evidence="5" id="KW-0812">Transmembrane</keyword>
<accession>A0A1D2QQE6</accession>
<keyword evidence="7" id="KW-0998">Cell outer membrane</keyword>
<reference evidence="8 9" key="1">
    <citation type="journal article" date="2016" name="Appl. Environ. Microbiol.">
        <title>Lack of Overt Genome Reduction in the Bryostatin-Producing Bryozoan Symbiont "Candidatus Endobugula sertula".</title>
        <authorList>
            <person name="Miller I.J."/>
            <person name="Vanee N."/>
            <person name="Fong S.S."/>
            <person name="Lim-Fong G.E."/>
            <person name="Kwan J.C."/>
        </authorList>
    </citation>
    <scope>NUCLEOTIDE SEQUENCE [LARGE SCALE GENOMIC DNA]</scope>
    <source>
        <strain evidence="8">AB1-4</strain>
    </source>
</reference>
<dbReference type="Proteomes" id="UP000242502">
    <property type="component" value="Unassembled WGS sequence"/>
</dbReference>
<evidence type="ECO:0000256" key="4">
    <source>
        <dbReference type="ARBA" id="ARBA00022452"/>
    </source>
</evidence>
<dbReference type="SUPFAM" id="SSF56954">
    <property type="entry name" value="Outer membrane efflux proteins (OEP)"/>
    <property type="match status" value="1"/>
</dbReference>
<gene>
    <name evidence="8" type="ORF">AB835_07305</name>
</gene>
<evidence type="ECO:0000256" key="2">
    <source>
        <dbReference type="ARBA" id="ARBA00007613"/>
    </source>
</evidence>
<dbReference type="Gene3D" id="1.20.1600.10">
    <property type="entry name" value="Outer membrane efflux proteins (OEP)"/>
    <property type="match status" value="1"/>
</dbReference>
<evidence type="ECO:0000256" key="7">
    <source>
        <dbReference type="ARBA" id="ARBA00023237"/>
    </source>
</evidence>
<dbReference type="PANTHER" id="PTHR30026:SF20">
    <property type="entry name" value="OUTER MEMBRANE PROTEIN TOLC"/>
    <property type="match status" value="1"/>
</dbReference>
<dbReference type="GO" id="GO:0009279">
    <property type="term" value="C:cell outer membrane"/>
    <property type="evidence" value="ECO:0007669"/>
    <property type="project" value="UniProtKB-SubCell"/>
</dbReference>
<dbReference type="STRING" id="62101.AB835_07305"/>
<evidence type="ECO:0000313" key="8">
    <source>
        <dbReference type="EMBL" id="ODS23774.1"/>
    </source>
</evidence>
<dbReference type="NCBIfam" id="TIGR01844">
    <property type="entry name" value="type_I_sec_TolC"/>
    <property type="match status" value="1"/>
</dbReference>
<name>A0A1D2QQE6_9GAMM</name>
<evidence type="ECO:0008006" key="10">
    <source>
        <dbReference type="Google" id="ProtNLM"/>
    </source>
</evidence>
<dbReference type="InterPro" id="IPR003423">
    <property type="entry name" value="OMP_efflux"/>
</dbReference>
<dbReference type="GO" id="GO:0015562">
    <property type="term" value="F:efflux transmembrane transporter activity"/>
    <property type="evidence" value="ECO:0007669"/>
    <property type="project" value="InterPro"/>
</dbReference>
<comment type="caution">
    <text evidence="8">The sequence shown here is derived from an EMBL/GenBank/DDBJ whole genome shotgun (WGS) entry which is preliminary data.</text>
</comment>
<comment type="subcellular location">
    <subcellularLocation>
        <location evidence="1">Cell outer membrane</location>
    </subcellularLocation>
</comment>
<dbReference type="PANTHER" id="PTHR30026">
    <property type="entry name" value="OUTER MEMBRANE PROTEIN TOLC"/>
    <property type="match status" value="1"/>
</dbReference>
<proteinExistence type="inferred from homology"/>
<keyword evidence="6" id="KW-0472">Membrane</keyword>
<organism evidence="8 9">
    <name type="scientific">Candidatus Endobugula sertula</name>
    <name type="common">Bugula neritina bacterial symbiont</name>
    <dbReference type="NCBI Taxonomy" id="62101"/>
    <lineage>
        <taxon>Bacteria</taxon>
        <taxon>Pseudomonadati</taxon>
        <taxon>Pseudomonadota</taxon>
        <taxon>Gammaproteobacteria</taxon>
        <taxon>Cellvibrionales</taxon>
        <taxon>Cellvibrionaceae</taxon>
        <taxon>Candidatus Endobugula</taxon>
    </lineage>
</organism>
<sequence>MFARHTIRIPIHLLGILCLSISIHTYGNGETLLDIYALAKQNDHQFKSDYAKYQAAIEVAAIKRSALLPQINGTGTVSHTHHDISGSLPEETNNNANSYGISISQSILNISAGYADKQGKVEKRIAAINYQASQQALIIRSAKAYFDVLRAKDQLQTANAEKKAQATLLKQTRQRYEVGLISINNVHETQAAYDNAVANAINATAKLDIQYDSLTILTGKLHTKIIPLKDNFNAEPPIHNQQQTWVDVSIKNNYALRASELTAESARISAKAASSKHLPTIDSTATYKDQSIDAEGGSNTVTDSKTTEFSLNLKIPLYAGGKVSAEKRQAAQKAIKAKEDFLLTYRKTVQNVRSLYRSVTTDIAQIKARKQAIISNESALKATKAGYDAGTRDIVDIVNAQSKLFQAQRNYFDTLYNYIINTLLLKEAAGNLQLSDLEHLEKSLDKK</sequence>
<dbReference type="InterPro" id="IPR051906">
    <property type="entry name" value="TolC-like"/>
</dbReference>
<dbReference type="InterPro" id="IPR010130">
    <property type="entry name" value="T1SS_OMP_TolC"/>
</dbReference>
<protein>
    <recommendedName>
        <fullName evidence="10">Type I secretion protein TolC</fullName>
    </recommendedName>
</protein>
<dbReference type="Pfam" id="PF02321">
    <property type="entry name" value="OEP"/>
    <property type="match status" value="2"/>
</dbReference>
<keyword evidence="3" id="KW-0813">Transport</keyword>
<evidence type="ECO:0000313" key="9">
    <source>
        <dbReference type="Proteomes" id="UP000242502"/>
    </source>
</evidence>
<dbReference type="EMBL" id="MDLC01000021">
    <property type="protein sequence ID" value="ODS23774.1"/>
    <property type="molecule type" value="Genomic_DNA"/>
</dbReference>
<evidence type="ECO:0000256" key="6">
    <source>
        <dbReference type="ARBA" id="ARBA00023136"/>
    </source>
</evidence>
<evidence type="ECO:0000256" key="3">
    <source>
        <dbReference type="ARBA" id="ARBA00022448"/>
    </source>
</evidence>
<evidence type="ECO:0000256" key="1">
    <source>
        <dbReference type="ARBA" id="ARBA00004442"/>
    </source>
</evidence>
<evidence type="ECO:0000256" key="5">
    <source>
        <dbReference type="ARBA" id="ARBA00022692"/>
    </source>
</evidence>
<comment type="similarity">
    <text evidence="2">Belongs to the outer membrane factor (OMF) (TC 1.B.17) family.</text>
</comment>
<dbReference type="GO" id="GO:0015288">
    <property type="term" value="F:porin activity"/>
    <property type="evidence" value="ECO:0007669"/>
    <property type="project" value="TreeGrafter"/>
</dbReference>
<dbReference type="AlphaFoldDB" id="A0A1D2QQE6"/>